<feature type="transmembrane region" description="Helical" evidence="6">
    <location>
        <begin position="41"/>
        <end position="60"/>
    </location>
</feature>
<keyword evidence="3 6" id="KW-0812">Transmembrane</keyword>
<feature type="transmembrane region" description="Helical" evidence="6">
    <location>
        <begin position="6"/>
        <end position="29"/>
    </location>
</feature>
<protein>
    <recommendedName>
        <fullName evidence="9">Lysine transporter LysE</fullName>
    </recommendedName>
</protein>
<dbReference type="PANTHER" id="PTHR30086:SF20">
    <property type="entry name" value="ARGININE EXPORTER PROTEIN ARGO-RELATED"/>
    <property type="match status" value="1"/>
</dbReference>
<dbReference type="EMBL" id="CAJNBH010000001">
    <property type="protein sequence ID" value="CAE6692337.1"/>
    <property type="molecule type" value="Genomic_DNA"/>
</dbReference>
<dbReference type="PANTHER" id="PTHR30086">
    <property type="entry name" value="ARGININE EXPORTER PROTEIN ARGO"/>
    <property type="match status" value="1"/>
</dbReference>
<evidence type="ECO:0008006" key="9">
    <source>
        <dbReference type="Google" id="ProtNLM"/>
    </source>
</evidence>
<keyword evidence="5 6" id="KW-0472">Membrane</keyword>
<evidence type="ECO:0000313" key="8">
    <source>
        <dbReference type="Proteomes" id="UP000673821"/>
    </source>
</evidence>
<feature type="transmembrane region" description="Helical" evidence="6">
    <location>
        <begin position="143"/>
        <end position="163"/>
    </location>
</feature>
<dbReference type="Pfam" id="PF01810">
    <property type="entry name" value="LysE"/>
    <property type="match status" value="1"/>
</dbReference>
<evidence type="ECO:0000256" key="1">
    <source>
        <dbReference type="ARBA" id="ARBA00004651"/>
    </source>
</evidence>
<evidence type="ECO:0000256" key="4">
    <source>
        <dbReference type="ARBA" id="ARBA00022989"/>
    </source>
</evidence>
<evidence type="ECO:0000256" key="3">
    <source>
        <dbReference type="ARBA" id="ARBA00022692"/>
    </source>
</evidence>
<feature type="transmembrane region" description="Helical" evidence="6">
    <location>
        <begin position="184"/>
        <end position="202"/>
    </location>
</feature>
<evidence type="ECO:0000256" key="5">
    <source>
        <dbReference type="ARBA" id="ARBA00023136"/>
    </source>
</evidence>
<reference evidence="7 8" key="1">
    <citation type="submission" date="2021-02" db="EMBL/GenBank/DDBJ databases">
        <authorList>
            <person name="Vanwijnsberghe S."/>
        </authorList>
    </citation>
    <scope>NUCLEOTIDE SEQUENCE [LARGE SCALE GENOMIC DNA]</scope>
    <source>
        <strain evidence="7 8">R-69776</strain>
    </source>
</reference>
<gene>
    <name evidence="7" type="ORF">R69776_00304</name>
</gene>
<evidence type="ECO:0000256" key="2">
    <source>
        <dbReference type="ARBA" id="ARBA00022475"/>
    </source>
</evidence>
<comment type="caution">
    <text evidence="7">The sequence shown here is derived from an EMBL/GenBank/DDBJ whole genome shotgun (WGS) entry which is preliminary data.</text>
</comment>
<accession>A0ABM8QE90</accession>
<keyword evidence="8" id="KW-1185">Reference proteome</keyword>
<evidence type="ECO:0000313" key="7">
    <source>
        <dbReference type="EMBL" id="CAE6692337.1"/>
    </source>
</evidence>
<keyword evidence="4 6" id="KW-1133">Transmembrane helix</keyword>
<keyword evidence="2" id="KW-1003">Cell membrane</keyword>
<sequence length="203" mass="22383">MIAWNIWILFLGYTVPMVVSPGPGNTVLATAGGRYGVAGSIPFWAGFEIANLVLCLVYGMGLGKALHGHPEIQMVLKWAGTVYLLYLAWGFFRSSAQSANSSEQHHHSRLRTGDGFLSVILNPKIHSMILVMFSQFLDSAKPLPAQVFQFAAAFLVVCMVCHFPWIYGGKLILRRFRSARALRIQGRVFGICMILVAAYVAFA</sequence>
<name>A0ABM8QE90_9BURK</name>
<dbReference type="Proteomes" id="UP000673821">
    <property type="component" value="Unassembled WGS sequence"/>
</dbReference>
<feature type="transmembrane region" description="Helical" evidence="6">
    <location>
        <begin position="113"/>
        <end position="137"/>
    </location>
</feature>
<comment type="subcellular location">
    <subcellularLocation>
        <location evidence="1">Cell membrane</location>
        <topology evidence="1">Multi-pass membrane protein</topology>
    </subcellularLocation>
</comment>
<feature type="transmembrane region" description="Helical" evidence="6">
    <location>
        <begin position="72"/>
        <end position="92"/>
    </location>
</feature>
<dbReference type="RefSeq" id="WP_054038379.1">
    <property type="nucleotide sequence ID" value="NZ_CAJNAW010000028.1"/>
</dbReference>
<organism evidence="7 8">
    <name type="scientific">Paraburkholderia nemoris</name>
    <dbReference type="NCBI Taxonomy" id="2793076"/>
    <lineage>
        <taxon>Bacteria</taxon>
        <taxon>Pseudomonadati</taxon>
        <taxon>Pseudomonadota</taxon>
        <taxon>Betaproteobacteria</taxon>
        <taxon>Burkholderiales</taxon>
        <taxon>Burkholderiaceae</taxon>
        <taxon>Paraburkholderia</taxon>
    </lineage>
</organism>
<proteinExistence type="predicted"/>
<evidence type="ECO:0000256" key="6">
    <source>
        <dbReference type="SAM" id="Phobius"/>
    </source>
</evidence>
<dbReference type="InterPro" id="IPR001123">
    <property type="entry name" value="LeuE-type"/>
</dbReference>